<evidence type="ECO:0000313" key="3">
    <source>
        <dbReference type="Proteomes" id="UP000663720"/>
    </source>
</evidence>
<keyword evidence="3" id="KW-1185">Reference proteome</keyword>
<protein>
    <submittedName>
        <fullName evidence="2">Uncharacterized protein</fullName>
    </submittedName>
</protein>
<gene>
    <name evidence="2" type="ORF">dnl_01940</name>
</gene>
<dbReference type="Proteomes" id="UP000663720">
    <property type="component" value="Chromosome"/>
</dbReference>
<proteinExistence type="predicted"/>
<evidence type="ECO:0000313" key="2">
    <source>
        <dbReference type="EMBL" id="QTA77989.1"/>
    </source>
</evidence>
<dbReference type="KEGG" id="dli:dnl_01940"/>
<keyword evidence="1" id="KW-0472">Membrane</keyword>
<sequence>MGTLGKTMKNKIRISITVFTIICAMFCASYVHSDERQADEQLEITIPYARQAILLNLTAKTMRFADQDKTRVFPFTRFEKKDDEHMIIEIEHEYTMKILNIDKIVNQKMTFTLTGTNGFMVLQILGTGIKTPIQTPVQARKINLQ</sequence>
<dbReference type="AlphaFoldDB" id="A0A975B393"/>
<keyword evidence="1" id="KW-1133">Transmembrane helix</keyword>
<reference evidence="2" key="1">
    <citation type="journal article" date="2021" name="Microb. Physiol.">
        <title>Proteogenomic Insights into the Physiology of Marine, Sulfate-Reducing, Filamentous Desulfonema limicola and Desulfonema magnum.</title>
        <authorList>
            <person name="Schnaars V."/>
            <person name="Wohlbrand L."/>
            <person name="Scheve S."/>
            <person name="Hinrichs C."/>
            <person name="Reinhardt R."/>
            <person name="Rabus R."/>
        </authorList>
    </citation>
    <scope>NUCLEOTIDE SEQUENCE</scope>
    <source>
        <strain evidence="2">5ac10</strain>
    </source>
</reference>
<accession>A0A975B393</accession>
<feature type="transmembrane region" description="Helical" evidence="1">
    <location>
        <begin position="12"/>
        <end position="31"/>
    </location>
</feature>
<dbReference type="EMBL" id="CP061799">
    <property type="protein sequence ID" value="QTA77989.1"/>
    <property type="molecule type" value="Genomic_DNA"/>
</dbReference>
<keyword evidence="1" id="KW-0812">Transmembrane</keyword>
<name>A0A975B393_9BACT</name>
<organism evidence="2 3">
    <name type="scientific">Desulfonema limicola</name>
    <dbReference type="NCBI Taxonomy" id="45656"/>
    <lineage>
        <taxon>Bacteria</taxon>
        <taxon>Pseudomonadati</taxon>
        <taxon>Thermodesulfobacteriota</taxon>
        <taxon>Desulfobacteria</taxon>
        <taxon>Desulfobacterales</taxon>
        <taxon>Desulfococcaceae</taxon>
        <taxon>Desulfonema</taxon>
    </lineage>
</organism>
<evidence type="ECO:0000256" key="1">
    <source>
        <dbReference type="SAM" id="Phobius"/>
    </source>
</evidence>